<protein>
    <submittedName>
        <fullName evidence="2">Transposase</fullName>
    </submittedName>
</protein>
<dbReference type="PANTHER" id="PTHR46637:SF1">
    <property type="entry name" value="BLL5188 PROTEIN"/>
    <property type="match status" value="1"/>
</dbReference>
<evidence type="ECO:0000313" key="3">
    <source>
        <dbReference type="Proteomes" id="UP001596058"/>
    </source>
</evidence>
<keyword evidence="3" id="KW-1185">Reference proteome</keyword>
<accession>A0ABW1CHK6</accession>
<organism evidence="2 3">
    <name type="scientific">Nonomuraea insulae</name>
    <dbReference type="NCBI Taxonomy" id="1616787"/>
    <lineage>
        <taxon>Bacteria</taxon>
        <taxon>Bacillati</taxon>
        <taxon>Actinomycetota</taxon>
        <taxon>Actinomycetes</taxon>
        <taxon>Streptosporangiales</taxon>
        <taxon>Streptosporangiaceae</taxon>
        <taxon>Nonomuraea</taxon>
    </lineage>
</organism>
<feature type="domain" description="Insertion element IS402-like" evidence="1">
    <location>
        <begin position="6"/>
        <end position="77"/>
    </location>
</feature>
<proteinExistence type="predicted"/>
<reference evidence="3" key="1">
    <citation type="journal article" date="2019" name="Int. J. Syst. Evol. Microbiol.">
        <title>The Global Catalogue of Microorganisms (GCM) 10K type strain sequencing project: providing services to taxonomists for standard genome sequencing and annotation.</title>
        <authorList>
            <consortium name="The Broad Institute Genomics Platform"/>
            <consortium name="The Broad Institute Genome Sequencing Center for Infectious Disease"/>
            <person name="Wu L."/>
            <person name="Ma J."/>
        </authorList>
    </citation>
    <scope>NUCLEOTIDE SEQUENCE [LARGE SCALE GENOMIC DNA]</scope>
    <source>
        <strain evidence="3">CCUG 53903</strain>
    </source>
</reference>
<dbReference type="PANTHER" id="PTHR46637">
    <property type="entry name" value="TIS1421-TRANSPOSASE PROTEIN A"/>
    <property type="match status" value="1"/>
</dbReference>
<dbReference type="Pfam" id="PF13340">
    <property type="entry name" value="DUF4096"/>
    <property type="match status" value="1"/>
</dbReference>
<name>A0ABW1CHK6_9ACTN</name>
<comment type="caution">
    <text evidence="2">The sequence shown here is derived from an EMBL/GenBank/DDBJ whole genome shotgun (WGS) entry which is preliminary data.</text>
</comment>
<dbReference type="InterPro" id="IPR025161">
    <property type="entry name" value="IS402-like_dom"/>
</dbReference>
<dbReference type="InterPro" id="IPR052909">
    <property type="entry name" value="Transposase_6_like"/>
</dbReference>
<dbReference type="EMBL" id="JBHSPA010000014">
    <property type="protein sequence ID" value="MFC5824348.1"/>
    <property type="molecule type" value="Genomic_DNA"/>
</dbReference>
<evidence type="ECO:0000313" key="2">
    <source>
        <dbReference type="EMBL" id="MFC5824348.1"/>
    </source>
</evidence>
<dbReference type="RefSeq" id="WP_379513873.1">
    <property type="nucleotide sequence ID" value="NZ_JBHSPA010000014.1"/>
</dbReference>
<dbReference type="Proteomes" id="UP001596058">
    <property type="component" value="Unassembled WGS sequence"/>
</dbReference>
<gene>
    <name evidence="2" type="ORF">ACFPZ3_10860</name>
</gene>
<evidence type="ECO:0000259" key="1">
    <source>
        <dbReference type="Pfam" id="PF13340"/>
    </source>
</evidence>
<sequence length="143" mass="16167">MRRDDLTNAEWERLAPLLPTNGDRDDRSTDDRTVINGLLHQARTGVRWRHLPERYGCWVTLYKRHRRWLADGTWQRLTIALQADAGNGDRVGRAAPADLGFPRTHQPGPGATHTTPLLPQQRDAAVLASLQALLGDVVRPRRL</sequence>